<dbReference type="Proteomes" id="UP000410492">
    <property type="component" value="Unassembled WGS sequence"/>
</dbReference>
<feature type="non-terminal residue" evidence="1">
    <location>
        <position position="1"/>
    </location>
</feature>
<evidence type="ECO:0000313" key="1">
    <source>
        <dbReference type="EMBL" id="VEN56497.1"/>
    </source>
</evidence>
<dbReference type="AlphaFoldDB" id="A0A653DAV8"/>
<reference evidence="1 2" key="1">
    <citation type="submission" date="2019-01" db="EMBL/GenBank/DDBJ databases">
        <authorList>
            <person name="Sayadi A."/>
        </authorList>
    </citation>
    <scope>NUCLEOTIDE SEQUENCE [LARGE SCALE GENOMIC DNA]</scope>
</reference>
<evidence type="ECO:0000313" key="2">
    <source>
        <dbReference type="Proteomes" id="UP000410492"/>
    </source>
</evidence>
<protein>
    <submittedName>
        <fullName evidence="1">Uncharacterized protein</fullName>
    </submittedName>
</protein>
<gene>
    <name evidence="1" type="ORF">CALMAC_LOCUS15384</name>
</gene>
<proteinExistence type="predicted"/>
<accession>A0A653DAV8</accession>
<keyword evidence="2" id="KW-1185">Reference proteome</keyword>
<sequence>SLETSLKPTTEWHRSTVYVCSWCGSSFFVFIQCFVKMWSNEEVLKLIEDFQACCL</sequence>
<dbReference type="EMBL" id="CAACVG010010737">
    <property type="protein sequence ID" value="VEN56497.1"/>
    <property type="molecule type" value="Genomic_DNA"/>
</dbReference>
<name>A0A653DAV8_CALMS</name>
<organism evidence="1 2">
    <name type="scientific">Callosobruchus maculatus</name>
    <name type="common">Southern cowpea weevil</name>
    <name type="synonym">Pulse bruchid</name>
    <dbReference type="NCBI Taxonomy" id="64391"/>
    <lineage>
        <taxon>Eukaryota</taxon>
        <taxon>Metazoa</taxon>
        <taxon>Ecdysozoa</taxon>
        <taxon>Arthropoda</taxon>
        <taxon>Hexapoda</taxon>
        <taxon>Insecta</taxon>
        <taxon>Pterygota</taxon>
        <taxon>Neoptera</taxon>
        <taxon>Endopterygota</taxon>
        <taxon>Coleoptera</taxon>
        <taxon>Polyphaga</taxon>
        <taxon>Cucujiformia</taxon>
        <taxon>Chrysomeloidea</taxon>
        <taxon>Chrysomelidae</taxon>
        <taxon>Bruchinae</taxon>
        <taxon>Bruchini</taxon>
        <taxon>Callosobruchus</taxon>
    </lineage>
</organism>